<evidence type="ECO:0008006" key="4">
    <source>
        <dbReference type="Google" id="ProtNLM"/>
    </source>
</evidence>
<proteinExistence type="predicted"/>
<dbReference type="KEGG" id="xyl:ET495_17275"/>
<geneLocation type="plasmid" evidence="2">
    <name>unnamed1</name>
</geneLocation>
<dbReference type="GeneID" id="39493970"/>
<evidence type="ECO:0000313" key="3">
    <source>
        <dbReference type="Proteomes" id="UP000291758"/>
    </source>
</evidence>
<dbReference type="RefSeq" id="WP_129206140.1">
    <property type="nucleotide sequence ID" value="NZ_CP035496.1"/>
</dbReference>
<dbReference type="OrthoDB" id="4250843at2"/>
<reference evidence="2 3" key="1">
    <citation type="submission" date="2019-01" db="EMBL/GenBank/DDBJ databases">
        <title>Genome sequencing of strain 2JSPR-7.</title>
        <authorList>
            <person name="Heo J."/>
            <person name="Kim S.-J."/>
            <person name="Kim J.-S."/>
            <person name="Hong S.-B."/>
            <person name="Kwon S.-W."/>
        </authorList>
    </citation>
    <scope>NUCLEOTIDE SEQUENCE [LARGE SCALE GENOMIC DNA]</scope>
    <source>
        <strain evidence="2 3">2JSPR-7</strain>
        <plasmid evidence="2 3">unnamed1</plasmid>
    </source>
</reference>
<keyword evidence="3" id="KW-1185">Reference proteome</keyword>
<organism evidence="2 3">
    <name type="scientific">Xylanimonas allomyrinae</name>
    <dbReference type="NCBI Taxonomy" id="2509459"/>
    <lineage>
        <taxon>Bacteria</taxon>
        <taxon>Bacillati</taxon>
        <taxon>Actinomycetota</taxon>
        <taxon>Actinomycetes</taxon>
        <taxon>Micrococcales</taxon>
        <taxon>Promicromonosporaceae</taxon>
        <taxon>Xylanimonas</taxon>
    </lineage>
</organism>
<dbReference type="EMBL" id="CP035496">
    <property type="protein sequence ID" value="QAY65004.1"/>
    <property type="molecule type" value="Genomic_DNA"/>
</dbReference>
<keyword evidence="2" id="KW-0614">Plasmid</keyword>
<protein>
    <recommendedName>
        <fullName evidence="4">Conjugal transfer protein TrbC</fullName>
    </recommendedName>
</protein>
<feature type="transmembrane region" description="Helical" evidence="1">
    <location>
        <begin position="61"/>
        <end position="81"/>
    </location>
</feature>
<dbReference type="Proteomes" id="UP000291758">
    <property type="component" value="Plasmid unnamed1"/>
</dbReference>
<accession>A0A4P6EQA5</accession>
<keyword evidence="1" id="KW-1133">Transmembrane helix</keyword>
<feature type="transmembrane region" description="Helical" evidence="1">
    <location>
        <begin position="25"/>
        <end position="49"/>
    </location>
</feature>
<gene>
    <name evidence="2" type="ORF">ET495_17275</name>
</gene>
<dbReference type="AlphaFoldDB" id="A0A4P6EQA5"/>
<sequence>MADVPDPGAGTQPPGAEGFTKILGWAAWIAFGVCVLGVIVAGATMAIQSRRGEGGEHMSRLGWVLAGCIVIGSASALVGALV</sequence>
<name>A0A4P6EQA5_9MICO</name>
<evidence type="ECO:0000256" key="1">
    <source>
        <dbReference type="SAM" id="Phobius"/>
    </source>
</evidence>
<evidence type="ECO:0000313" key="2">
    <source>
        <dbReference type="EMBL" id="QAY65004.1"/>
    </source>
</evidence>
<keyword evidence="1" id="KW-0812">Transmembrane</keyword>
<keyword evidence="1" id="KW-0472">Membrane</keyword>